<proteinExistence type="predicted"/>
<organism evidence="2">
    <name type="scientific">Serratia marcescens</name>
    <dbReference type="NCBI Taxonomy" id="615"/>
    <lineage>
        <taxon>Bacteria</taxon>
        <taxon>Pseudomonadati</taxon>
        <taxon>Pseudomonadota</taxon>
        <taxon>Gammaproteobacteria</taxon>
        <taxon>Enterobacterales</taxon>
        <taxon>Yersiniaceae</taxon>
        <taxon>Serratia</taxon>
    </lineage>
</organism>
<sequence>MKSAVQMRWPSMLARPVKRAIAPRRRTRATPSAPDRRGGRRVKTAPRWMAAK</sequence>
<evidence type="ECO:0000256" key="1">
    <source>
        <dbReference type="SAM" id="MobiDB-lite"/>
    </source>
</evidence>
<comment type="caution">
    <text evidence="2">The sequence shown here is derived from an EMBL/GenBank/DDBJ whole genome shotgun (WGS) entry which is preliminary data.</text>
</comment>
<evidence type="ECO:0000313" key="2">
    <source>
        <dbReference type="EMBL" id="MBO2007028.1"/>
    </source>
</evidence>
<protein>
    <submittedName>
        <fullName evidence="2">Uncharacterized protein</fullName>
    </submittedName>
</protein>
<dbReference type="AlphaFoldDB" id="A0A939NL86"/>
<gene>
    <name evidence="2" type="ORF">J4732_14475</name>
</gene>
<dbReference type="EMBL" id="JAGETR010000090">
    <property type="protein sequence ID" value="MBO2007028.1"/>
    <property type="molecule type" value="Genomic_DNA"/>
</dbReference>
<accession>A0A939NL86</accession>
<reference evidence="2" key="1">
    <citation type="submission" date="2021-03" db="EMBL/GenBank/DDBJ databases">
        <title>Molecular epidemiology and mechanisms of colistin and carbapenem resistance in Enterobacteriaceae from clinical isolates, the environment and porcine samples in Pretoria, South Africa.</title>
        <authorList>
            <person name="Bogoshi D."/>
            <person name="Mbelle N.M."/>
            <person name="Naidoo V."/>
            <person name="Osei Sekyere J."/>
        </authorList>
    </citation>
    <scope>NUCLEOTIDE SEQUENCE</scope>
    <source>
        <strain evidence="2">C080</strain>
    </source>
</reference>
<name>A0A939NL86_SERMA</name>
<feature type="region of interest" description="Disordered" evidence="1">
    <location>
        <begin position="21"/>
        <end position="52"/>
    </location>
</feature>